<dbReference type="InterPro" id="IPR014027">
    <property type="entry name" value="UDP-Glc/GDP-Man_DH_C"/>
</dbReference>
<feature type="domain" description="UDP-glucose/GDP-mannose dehydrogenase C-terminal" evidence="4">
    <location>
        <begin position="337"/>
        <end position="437"/>
    </location>
</feature>
<dbReference type="SUPFAM" id="SSF48179">
    <property type="entry name" value="6-phosphogluconate dehydrogenase C-terminal domain-like"/>
    <property type="match status" value="1"/>
</dbReference>
<dbReference type="InterPro" id="IPR036220">
    <property type="entry name" value="UDP-Glc/GDP-Man_DH_C_sf"/>
</dbReference>
<keyword evidence="6" id="KW-1185">Reference proteome</keyword>
<reference evidence="5 6" key="1">
    <citation type="submission" date="2024-05" db="EMBL/GenBank/DDBJ databases">
        <authorList>
            <person name="Jiang F."/>
        </authorList>
    </citation>
    <scope>NUCLEOTIDE SEQUENCE [LARGE SCALE GENOMIC DNA]</scope>
    <source>
        <strain evidence="5 6">LZ166</strain>
    </source>
</reference>
<dbReference type="InterPro" id="IPR001732">
    <property type="entry name" value="UDP-Glc/GDP-Man_DH_N"/>
</dbReference>
<dbReference type="InterPro" id="IPR028359">
    <property type="entry name" value="UDP_ManNAc/GlcNAc_DH"/>
</dbReference>
<accession>A0ABV3SK25</accession>
<evidence type="ECO:0000256" key="1">
    <source>
        <dbReference type="ARBA" id="ARBA00023002"/>
    </source>
</evidence>
<proteinExistence type="inferred from homology"/>
<organism evidence="5 6">
    <name type="scientific">Aquibium pacificus</name>
    <dbReference type="NCBI Taxonomy" id="3153579"/>
    <lineage>
        <taxon>Bacteria</taxon>
        <taxon>Pseudomonadati</taxon>
        <taxon>Pseudomonadota</taxon>
        <taxon>Alphaproteobacteria</taxon>
        <taxon>Hyphomicrobiales</taxon>
        <taxon>Phyllobacteriaceae</taxon>
        <taxon>Aquibium</taxon>
    </lineage>
</organism>
<dbReference type="InterPro" id="IPR008927">
    <property type="entry name" value="6-PGluconate_DH-like_C_sf"/>
</dbReference>
<protein>
    <submittedName>
        <fullName evidence="5">Nucleotide sugar dehydrogenase</fullName>
    </submittedName>
</protein>
<dbReference type="SMART" id="SM00984">
    <property type="entry name" value="UDPG_MGDP_dh_C"/>
    <property type="match status" value="1"/>
</dbReference>
<keyword evidence="1" id="KW-0560">Oxidoreductase</keyword>
<dbReference type="Pfam" id="PF00984">
    <property type="entry name" value="UDPG_MGDP_dh"/>
    <property type="match status" value="1"/>
</dbReference>
<dbReference type="Pfam" id="PF03720">
    <property type="entry name" value="UDPG_MGDP_dh_C"/>
    <property type="match status" value="1"/>
</dbReference>
<comment type="caution">
    <text evidence="5">The sequence shown here is derived from an EMBL/GenBank/DDBJ whole genome shotgun (WGS) entry which is preliminary data.</text>
</comment>
<dbReference type="SUPFAM" id="SSF52413">
    <property type="entry name" value="UDP-glucose/GDP-mannose dehydrogenase C-terminal domain"/>
    <property type="match status" value="1"/>
</dbReference>
<dbReference type="PIRSF" id="PIRSF000124">
    <property type="entry name" value="UDPglc_GDPman_dh"/>
    <property type="match status" value="1"/>
</dbReference>
<evidence type="ECO:0000256" key="2">
    <source>
        <dbReference type="ARBA" id="ARBA00023027"/>
    </source>
</evidence>
<keyword evidence="2" id="KW-0520">NAD</keyword>
<dbReference type="RefSeq" id="WP_367954507.1">
    <property type="nucleotide sequence ID" value="NZ_JBDPGJ010000003.1"/>
</dbReference>
<dbReference type="InterPro" id="IPR017476">
    <property type="entry name" value="UDP-Glc/GDP-Man"/>
</dbReference>
<evidence type="ECO:0000313" key="6">
    <source>
        <dbReference type="Proteomes" id="UP001556692"/>
    </source>
</evidence>
<name>A0ABV3SK25_9HYPH</name>
<dbReference type="PIRSF" id="PIRSF500136">
    <property type="entry name" value="UDP_ManNAc_DH"/>
    <property type="match status" value="1"/>
</dbReference>
<dbReference type="NCBIfam" id="TIGR03026">
    <property type="entry name" value="NDP-sugDHase"/>
    <property type="match status" value="1"/>
</dbReference>
<dbReference type="PANTHER" id="PTHR43491:SF1">
    <property type="entry name" value="UDP-N-ACETYL-D-MANNOSAMINE DEHYDROGENASE"/>
    <property type="match status" value="1"/>
</dbReference>
<dbReference type="Pfam" id="PF03721">
    <property type="entry name" value="UDPG_MGDP_dh_N"/>
    <property type="match status" value="1"/>
</dbReference>
<dbReference type="EMBL" id="JBDPGJ010000003">
    <property type="protein sequence ID" value="MEX0406613.1"/>
    <property type="molecule type" value="Genomic_DNA"/>
</dbReference>
<gene>
    <name evidence="5" type="ORF">ABGN05_13125</name>
</gene>
<evidence type="ECO:0000256" key="3">
    <source>
        <dbReference type="PIRNR" id="PIRNR000124"/>
    </source>
</evidence>
<evidence type="ECO:0000313" key="5">
    <source>
        <dbReference type="EMBL" id="MEX0406613.1"/>
    </source>
</evidence>
<dbReference type="SUPFAM" id="SSF51735">
    <property type="entry name" value="NAD(P)-binding Rossmann-fold domains"/>
    <property type="match status" value="1"/>
</dbReference>
<evidence type="ECO:0000259" key="4">
    <source>
        <dbReference type="SMART" id="SM00984"/>
    </source>
</evidence>
<dbReference type="InterPro" id="IPR036291">
    <property type="entry name" value="NAD(P)-bd_dom_sf"/>
</dbReference>
<dbReference type="PANTHER" id="PTHR43491">
    <property type="entry name" value="UDP-N-ACETYL-D-MANNOSAMINE DEHYDROGENASE"/>
    <property type="match status" value="1"/>
</dbReference>
<sequence length="448" mass="49123">MDHPAIGTQHDLASKISSRGATVGIIGLGYVGLPLAAACARARFPTVGFDIDKTKIDAIGAGRSYIDAVEPRELERLVAEGSFRATTAFEELSSCDIIVICVPTPLGVHREPDLQYVENTARTIARFLKADQIVVLESTTYPGTTEEIVRPILEQSGLLSGKDFFLGFSPEREDPGNKRYTTTVIPKVTSGDGEAASKLVATFYEAVFNEVVAVSAPRVAEAVKITENIFRAVNIALVNELKVIYDAMGIDIWEVIDAASTKPFGYMPFYPGPGLGGHCIPIDPFYLTWKSQEYGLRTRFIELAGEINTSMPSYVVAKLERLLDRMQKKSLGSSRILVVGIAYKKNVSDVRESASFEIIRLLEQRGASVEFHDPLVETVPTMRRFPEMAGRVSTGLTPLEIERFDAILIATDHDDIDYALLSAHARLVVDTRNAIDKRGFATPSTFKA</sequence>
<comment type="similarity">
    <text evidence="3">Belongs to the UDP-glucose/GDP-mannose dehydrogenase family.</text>
</comment>
<dbReference type="Proteomes" id="UP001556692">
    <property type="component" value="Unassembled WGS sequence"/>
</dbReference>
<dbReference type="Gene3D" id="3.40.50.720">
    <property type="entry name" value="NAD(P)-binding Rossmann-like Domain"/>
    <property type="match status" value="2"/>
</dbReference>
<dbReference type="InterPro" id="IPR014026">
    <property type="entry name" value="UDP-Glc/GDP-Man_DH_dimer"/>
</dbReference>